<accession>A0A8T0T4K5</accession>
<dbReference type="AlphaFoldDB" id="A0A8T0T4K5"/>
<comment type="caution">
    <text evidence="2">The sequence shown here is derived from an EMBL/GenBank/DDBJ whole genome shotgun (WGS) entry which is preliminary data.</text>
</comment>
<name>A0A8T0T4K5_PANVG</name>
<dbReference type="EMBL" id="CM029044">
    <property type="protein sequence ID" value="KAG2606191.1"/>
    <property type="molecule type" value="Genomic_DNA"/>
</dbReference>
<dbReference type="Proteomes" id="UP000823388">
    <property type="component" value="Chromosome 4N"/>
</dbReference>
<feature type="compositionally biased region" description="Low complexity" evidence="1">
    <location>
        <begin position="85"/>
        <end position="111"/>
    </location>
</feature>
<sequence length="207" mass="22628">MGTQPERGPFEDYIGQQLSRFDNEAGQALRVPIGSPDEATVLRGFLQRFRRGCRKMAFKLNCIAKQGQPAADEGEPSGSRHRSTRSTSITISLGTSSTGGRRGRSGALSIGTPHRRGKERPPQDIVSEESEETSSSDGEDPNYGHDEIGFSQIPDAPGPTQDTPPPKRRTRARARDHTNVGSANILPTKPSRPRRPKKPFTPHPSHD</sequence>
<organism evidence="2 3">
    <name type="scientific">Panicum virgatum</name>
    <name type="common">Blackwell switchgrass</name>
    <dbReference type="NCBI Taxonomy" id="38727"/>
    <lineage>
        <taxon>Eukaryota</taxon>
        <taxon>Viridiplantae</taxon>
        <taxon>Streptophyta</taxon>
        <taxon>Embryophyta</taxon>
        <taxon>Tracheophyta</taxon>
        <taxon>Spermatophyta</taxon>
        <taxon>Magnoliopsida</taxon>
        <taxon>Liliopsida</taxon>
        <taxon>Poales</taxon>
        <taxon>Poaceae</taxon>
        <taxon>PACMAD clade</taxon>
        <taxon>Panicoideae</taxon>
        <taxon>Panicodae</taxon>
        <taxon>Paniceae</taxon>
        <taxon>Panicinae</taxon>
        <taxon>Panicum</taxon>
        <taxon>Panicum sect. Hiantes</taxon>
    </lineage>
</organism>
<evidence type="ECO:0000256" key="1">
    <source>
        <dbReference type="SAM" id="MobiDB-lite"/>
    </source>
</evidence>
<feature type="region of interest" description="Disordered" evidence="1">
    <location>
        <begin position="64"/>
        <end position="207"/>
    </location>
</feature>
<feature type="compositionally biased region" description="Acidic residues" evidence="1">
    <location>
        <begin position="126"/>
        <end position="140"/>
    </location>
</feature>
<feature type="compositionally biased region" description="Basic residues" evidence="1">
    <location>
        <begin position="191"/>
        <end position="200"/>
    </location>
</feature>
<proteinExistence type="predicted"/>
<evidence type="ECO:0000313" key="2">
    <source>
        <dbReference type="EMBL" id="KAG2606191.1"/>
    </source>
</evidence>
<reference evidence="2" key="1">
    <citation type="submission" date="2020-05" db="EMBL/GenBank/DDBJ databases">
        <title>WGS assembly of Panicum virgatum.</title>
        <authorList>
            <person name="Lovell J.T."/>
            <person name="Jenkins J."/>
            <person name="Shu S."/>
            <person name="Juenger T.E."/>
            <person name="Schmutz J."/>
        </authorList>
    </citation>
    <scope>NUCLEOTIDE SEQUENCE</scope>
    <source>
        <strain evidence="2">AP13</strain>
    </source>
</reference>
<evidence type="ECO:0000313" key="3">
    <source>
        <dbReference type="Proteomes" id="UP000823388"/>
    </source>
</evidence>
<protein>
    <submittedName>
        <fullName evidence="2">Uncharacterized protein</fullName>
    </submittedName>
</protein>
<gene>
    <name evidence="2" type="ORF">PVAP13_4NG174922</name>
</gene>
<keyword evidence="3" id="KW-1185">Reference proteome</keyword>